<dbReference type="RefSeq" id="WP_091169992.1">
    <property type="nucleotide sequence ID" value="NZ_CBCSFM010000005.1"/>
</dbReference>
<dbReference type="STRING" id="604089.SAMN04487942_1949"/>
<evidence type="ECO:0000313" key="1">
    <source>
        <dbReference type="EMBL" id="SEO15577.1"/>
    </source>
</evidence>
<keyword evidence="2" id="KW-1185">Reference proteome</keyword>
<accession>A0A1H8MDZ7</accession>
<dbReference type="Proteomes" id="UP000198657">
    <property type="component" value="Unassembled WGS sequence"/>
</dbReference>
<gene>
    <name evidence="1" type="ORF">SAMN04487942_1949</name>
</gene>
<name>A0A1H8MDZ7_9FLAO</name>
<protein>
    <submittedName>
        <fullName evidence="1">Uncharacterized protein</fullName>
    </submittedName>
</protein>
<dbReference type="OrthoDB" id="1434929at2"/>
<sequence length="295" mass="34641">MIDKEILIKRLSIVKLLYKTGLEQSKQSESISFFSILTFHDSIEMFLKLASEHKGVKSDKFSFIEYWNHLPLTLKESMNNLNSRRVNLKHRGLLPAKIEIETSRVNASDFFEQNTLSIFGLNFSEISLFELIKFKKTKNLLISAQKKLISSEIENCIFDVAVSFQELLSEYKENKLDYRKRTLFNFSKSIRLDRNPNNNEGQLIDVVKQMNNKFSEIENTLEVISLGIDFRKYSKFTMITPELYKEISTGNYVIHNQKYFEEICSEDCQFLIDFVLDCSLKLQDFDYENPNFKLS</sequence>
<proteinExistence type="predicted"/>
<evidence type="ECO:0000313" key="2">
    <source>
        <dbReference type="Proteomes" id="UP000198657"/>
    </source>
</evidence>
<reference evidence="2" key="1">
    <citation type="submission" date="2016-10" db="EMBL/GenBank/DDBJ databases">
        <authorList>
            <person name="Varghese N."/>
            <person name="Submissions S."/>
        </authorList>
    </citation>
    <scope>NUCLEOTIDE SEQUENCE [LARGE SCALE GENOMIC DNA]</scope>
    <source>
        <strain evidence="2">CGMCC 1.8704</strain>
    </source>
</reference>
<organism evidence="1 2">
    <name type="scientific">Flavobacterium sinopsychrotolerans</name>
    <dbReference type="NCBI Taxonomy" id="604089"/>
    <lineage>
        <taxon>Bacteria</taxon>
        <taxon>Pseudomonadati</taxon>
        <taxon>Bacteroidota</taxon>
        <taxon>Flavobacteriia</taxon>
        <taxon>Flavobacteriales</taxon>
        <taxon>Flavobacteriaceae</taxon>
        <taxon>Flavobacterium</taxon>
    </lineage>
</organism>
<dbReference type="EMBL" id="FODN01000003">
    <property type="protein sequence ID" value="SEO15577.1"/>
    <property type="molecule type" value="Genomic_DNA"/>
</dbReference>
<dbReference type="AlphaFoldDB" id="A0A1H8MDZ7"/>